<dbReference type="InterPro" id="IPR001977">
    <property type="entry name" value="Depp_CoAkinase"/>
</dbReference>
<dbReference type="GO" id="GO:0004140">
    <property type="term" value="F:dephospho-CoA kinase activity"/>
    <property type="evidence" value="ECO:0007669"/>
    <property type="project" value="UniProtKB-UniRule"/>
</dbReference>
<dbReference type="NCBIfam" id="TIGR00152">
    <property type="entry name" value="dephospho-CoA kinase"/>
    <property type="match status" value="1"/>
</dbReference>
<comment type="function">
    <text evidence="8">Catalyzes the phosphorylation of the 3'-hydroxyl group of dephosphocoenzyme A to form coenzyme A.</text>
</comment>
<dbReference type="GO" id="GO:0005524">
    <property type="term" value="F:ATP binding"/>
    <property type="evidence" value="ECO:0007669"/>
    <property type="project" value="UniProtKB-UniRule"/>
</dbReference>
<dbReference type="InterPro" id="IPR027417">
    <property type="entry name" value="P-loop_NTPase"/>
</dbReference>
<comment type="pathway">
    <text evidence="8">Cofactor biosynthesis; coenzyme A biosynthesis; CoA from (R)-pantothenate: step 5/5.</text>
</comment>
<dbReference type="PANTHER" id="PTHR10695:SF46">
    <property type="entry name" value="BIFUNCTIONAL COENZYME A SYNTHASE-RELATED"/>
    <property type="match status" value="1"/>
</dbReference>
<dbReference type="GO" id="GO:0005737">
    <property type="term" value="C:cytoplasm"/>
    <property type="evidence" value="ECO:0007669"/>
    <property type="project" value="UniProtKB-SubCell"/>
</dbReference>
<gene>
    <name evidence="8" type="primary">coaE</name>
    <name evidence="10" type="ORF">D7I44_16075</name>
</gene>
<dbReference type="GO" id="GO:0015937">
    <property type="term" value="P:coenzyme A biosynthetic process"/>
    <property type="evidence" value="ECO:0007669"/>
    <property type="project" value="UniProtKB-UniRule"/>
</dbReference>
<dbReference type="CDD" id="cd02022">
    <property type="entry name" value="DPCK"/>
    <property type="match status" value="1"/>
</dbReference>
<evidence type="ECO:0000256" key="4">
    <source>
        <dbReference type="ARBA" id="ARBA00022741"/>
    </source>
</evidence>
<organism evidence="10 11">
    <name type="scientific">Gryllotalpicola protaetiae</name>
    <dbReference type="NCBI Taxonomy" id="2419771"/>
    <lineage>
        <taxon>Bacteria</taxon>
        <taxon>Bacillati</taxon>
        <taxon>Actinomycetota</taxon>
        <taxon>Actinomycetes</taxon>
        <taxon>Micrococcales</taxon>
        <taxon>Microbacteriaceae</taxon>
        <taxon>Gryllotalpicola</taxon>
    </lineage>
</organism>
<evidence type="ECO:0000256" key="5">
    <source>
        <dbReference type="ARBA" id="ARBA00022777"/>
    </source>
</evidence>
<keyword evidence="4 8" id="KW-0547">Nucleotide-binding</keyword>
<dbReference type="KEGG" id="gry:D7I44_16075"/>
<evidence type="ECO:0000313" key="11">
    <source>
        <dbReference type="Proteomes" id="UP000275069"/>
    </source>
</evidence>
<dbReference type="FunFam" id="3.40.50.300:FF:000991">
    <property type="entry name" value="Dephospho-CoA kinase"/>
    <property type="match status" value="1"/>
</dbReference>
<keyword evidence="11" id="KW-1185">Reference proteome</keyword>
<dbReference type="AlphaFoldDB" id="A0A387BXB0"/>
<dbReference type="OrthoDB" id="9812943at2"/>
<keyword evidence="6 8" id="KW-0067">ATP-binding</keyword>
<evidence type="ECO:0000256" key="7">
    <source>
        <dbReference type="ARBA" id="ARBA00022993"/>
    </source>
</evidence>
<proteinExistence type="inferred from homology"/>
<evidence type="ECO:0000256" key="9">
    <source>
        <dbReference type="NCBIfam" id="TIGR00152"/>
    </source>
</evidence>
<evidence type="ECO:0000313" key="10">
    <source>
        <dbReference type="EMBL" id="AYG05487.1"/>
    </source>
</evidence>
<dbReference type="RefSeq" id="WP_120791015.1">
    <property type="nucleotide sequence ID" value="NZ_CP032624.1"/>
</dbReference>
<protein>
    <recommendedName>
        <fullName evidence="8 9">Dephospho-CoA kinase</fullName>
        <ecNumber evidence="8 9">2.7.1.24</ecNumber>
    </recommendedName>
    <alternativeName>
        <fullName evidence="8">Dephosphocoenzyme A kinase</fullName>
    </alternativeName>
</protein>
<dbReference type="PROSITE" id="PS51219">
    <property type="entry name" value="DPCK"/>
    <property type="match status" value="1"/>
</dbReference>
<evidence type="ECO:0000256" key="6">
    <source>
        <dbReference type="ARBA" id="ARBA00022840"/>
    </source>
</evidence>
<dbReference type="Gene3D" id="3.40.50.300">
    <property type="entry name" value="P-loop containing nucleotide triphosphate hydrolases"/>
    <property type="match status" value="1"/>
</dbReference>
<feature type="binding site" evidence="8">
    <location>
        <begin position="11"/>
        <end position="16"/>
    </location>
    <ligand>
        <name>ATP</name>
        <dbReference type="ChEBI" id="CHEBI:30616"/>
    </ligand>
</feature>
<keyword evidence="7 8" id="KW-0173">Coenzyme A biosynthesis</keyword>
<comment type="catalytic activity">
    <reaction evidence="8">
        <text>3'-dephospho-CoA + ATP = ADP + CoA + H(+)</text>
        <dbReference type="Rhea" id="RHEA:18245"/>
        <dbReference type="ChEBI" id="CHEBI:15378"/>
        <dbReference type="ChEBI" id="CHEBI:30616"/>
        <dbReference type="ChEBI" id="CHEBI:57287"/>
        <dbReference type="ChEBI" id="CHEBI:57328"/>
        <dbReference type="ChEBI" id="CHEBI:456216"/>
        <dbReference type="EC" id="2.7.1.24"/>
    </reaction>
</comment>
<dbReference type="NCBIfam" id="NF002879">
    <property type="entry name" value="PRK03333.1"/>
    <property type="match status" value="1"/>
</dbReference>
<keyword evidence="2 8" id="KW-0963">Cytoplasm</keyword>
<sequence length="200" mass="21168">MQIIALTGGIASGKSTVSARLAEHGAVVVDADKLAREVVEPGRPALAQIAAEFGDGVLLPDGSLNRPALGAIVFNDEAARLKLNAITHPAVWKRGNELFAATEAENPDAIVVYDVPLLVEASADRPMHFEKVIVVSASRDERIRRLVADRGMSQAEAEARVGSQATDAERLAVADVVLDNDGTREELLAAVDELWATLSA</sequence>
<comment type="similarity">
    <text evidence="1 8">Belongs to the CoaE family.</text>
</comment>
<evidence type="ECO:0000256" key="2">
    <source>
        <dbReference type="ARBA" id="ARBA00022490"/>
    </source>
</evidence>
<accession>A0A387BXB0</accession>
<dbReference type="UniPathway" id="UPA00241">
    <property type="reaction ID" value="UER00356"/>
</dbReference>
<dbReference type="HAMAP" id="MF_00376">
    <property type="entry name" value="Dephospho_CoA_kinase"/>
    <property type="match status" value="1"/>
</dbReference>
<dbReference type="EC" id="2.7.1.24" evidence="8 9"/>
<evidence type="ECO:0000256" key="8">
    <source>
        <dbReference type="HAMAP-Rule" id="MF_00376"/>
    </source>
</evidence>
<dbReference type="Proteomes" id="UP000275069">
    <property type="component" value="Chromosome"/>
</dbReference>
<keyword evidence="3 8" id="KW-0808">Transferase</keyword>
<dbReference type="PANTHER" id="PTHR10695">
    <property type="entry name" value="DEPHOSPHO-COA KINASE-RELATED"/>
    <property type="match status" value="1"/>
</dbReference>
<keyword evidence="5 8" id="KW-0418">Kinase</keyword>
<dbReference type="EMBL" id="CP032624">
    <property type="protein sequence ID" value="AYG05487.1"/>
    <property type="molecule type" value="Genomic_DNA"/>
</dbReference>
<comment type="subcellular location">
    <subcellularLocation>
        <location evidence="8">Cytoplasm</location>
    </subcellularLocation>
</comment>
<evidence type="ECO:0000256" key="3">
    <source>
        <dbReference type="ARBA" id="ARBA00022679"/>
    </source>
</evidence>
<name>A0A387BXB0_9MICO</name>
<evidence type="ECO:0000256" key="1">
    <source>
        <dbReference type="ARBA" id="ARBA00009018"/>
    </source>
</evidence>
<reference evidence="10 11" key="1">
    <citation type="submission" date="2018-09" db="EMBL/GenBank/DDBJ databases">
        <title>Genome sequencing of strain 2DFW10M-5.</title>
        <authorList>
            <person name="Heo J."/>
            <person name="Kim S.-J."/>
            <person name="Kwon S.-W."/>
        </authorList>
    </citation>
    <scope>NUCLEOTIDE SEQUENCE [LARGE SCALE GENOMIC DNA]</scope>
    <source>
        <strain evidence="10 11">2DFW10M-5</strain>
    </source>
</reference>
<dbReference type="Pfam" id="PF01121">
    <property type="entry name" value="CoaE"/>
    <property type="match status" value="1"/>
</dbReference>
<dbReference type="SUPFAM" id="SSF52540">
    <property type="entry name" value="P-loop containing nucleoside triphosphate hydrolases"/>
    <property type="match status" value="1"/>
</dbReference>